<comment type="caution">
    <text evidence="2">The sequence shown here is derived from an EMBL/GenBank/DDBJ whole genome shotgun (WGS) entry which is preliminary data.</text>
</comment>
<sequence length="1239" mass="134723">MGKDKKAKAKAKREKKLQELADEIADEPVQQQPVLQAPPQQRIHTNPPQQQIEAGPSQQRVQAGPPPQRGIRFPSRIATTATSHHQAASSASSGPQIAGMPFGLGEQAARLQALEAGALSRALSSSESTLVGRLPDRIEHSSFRGGPTEEEMDNFILLLNGNARATKSARREVAAKFMADRKANAAAAAAEAEAEVEAMKSAEEKVDEPAESKTEPVEPPQEATPPEPVQMIRLARPGEDTRLQAAEAARTMFDVAYSFKHRNDAIPDLPGLSPPARPGSAVPRFSSFKVPGSRLPGLNACPCKDCGRTPISTPSPQSPPLQRTPYLGSTQKLPSSEMDTNDFILAMVKSKNAKIRGAYHGLKQSSLESDPEKHRKALAGVTAMGSATGLSRARPNDRELQAQLRASADASREGLKELLADLPAQYLAGFLDATKLSLQMEEASVIKQKEAVDRSGIRITTAMGGPPPVDMIPAHRQEFIQGMIKATPHLAQKLYDDGVLDECHSCKIWFSDGEICWGANDPPTAPEELAALKKRYPNAHDCIGDERDENGFCLTCLTDMNGNYLLDFSPVLGLPGIQRPKGWKPPAQDEDDDVVSETGILTPTDEDPSLPHGMSNPGLRQVNQEILTVEASTERVAGNKKKRNRKKKKKKTATEASQVADEPKPCGPSFQVTIKETPKPVENPSARSPVVSGVLGNPFTGVPCIVEGPDGQSFQLEYVTGAAAKTLQDEYQKLLPAAIPDSAKFKFKTHGQPEYEITGQEMREILHKEMAAYDKGDPEFTAAFLQGILGDINVENLNVSKKSEKTAAKPPAAPSTTESPGRVQVPSASQPKTPHPVEPHAKNMETDSNNAKVDPNKKKEGTRPLEEYNILRSQRLQVVLGIGRFVIESIRAGKRPCFDVSLDGRIEFAHADHLYPIRMSPLGFGSATKEASSFGIGIGSDDVEVKMVTAPIISIRDKVAPDIGDGINSVIRDFQCPNIVTSQEMFCNVDMIRPKVADPKGKGILSEEAGEAGNPVPKNITFGLKPSIMRARAKNKMGEPVFLGSQKYKILPSDGRQDEDSFEGLQPLAKTFCRAVDICEEAQNWVKTQKRNISIREVLGEDKLWPVNTAVPREPIDGDDSKPATKPAPNKPVPVKKPGNVQLSQRPVKVSSRLMRDLEEKEKKAASTTVNRDRFVAYMESVPRREHRVELGLEAHLRRMNQHLEVAQANYLKTKALVEEALKGQPSPPLPASAVAQSI</sequence>
<evidence type="ECO:0000256" key="1">
    <source>
        <dbReference type="SAM" id="MobiDB-lite"/>
    </source>
</evidence>
<feature type="region of interest" description="Disordered" evidence="1">
    <location>
        <begin position="630"/>
        <end position="669"/>
    </location>
</feature>
<feature type="region of interest" description="Disordered" evidence="1">
    <location>
        <begin position="1110"/>
        <end position="1148"/>
    </location>
</feature>
<evidence type="ECO:0000313" key="2">
    <source>
        <dbReference type="EMBL" id="KAK6330630.1"/>
    </source>
</evidence>
<feature type="compositionally biased region" description="Basic and acidic residues" evidence="1">
    <location>
        <begin position="835"/>
        <end position="845"/>
    </location>
</feature>
<feature type="compositionally biased region" description="Low complexity" evidence="1">
    <location>
        <begin position="28"/>
        <end position="41"/>
    </location>
</feature>
<reference evidence="2 3" key="1">
    <citation type="submission" date="2019-10" db="EMBL/GenBank/DDBJ databases">
        <authorList>
            <person name="Palmer J.M."/>
        </authorList>
    </citation>
    <scope>NUCLEOTIDE SEQUENCE [LARGE SCALE GENOMIC DNA]</scope>
    <source>
        <strain evidence="2 3">TWF718</strain>
    </source>
</reference>
<feature type="region of interest" description="Disordered" evidence="1">
    <location>
        <begin position="802"/>
        <end position="861"/>
    </location>
</feature>
<feature type="compositionally biased region" description="Polar residues" evidence="1">
    <location>
        <begin position="42"/>
        <end position="61"/>
    </location>
</feature>
<protein>
    <submittedName>
        <fullName evidence="2">Uncharacterized protein</fullName>
    </submittedName>
</protein>
<feature type="compositionally biased region" description="Low complexity" evidence="1">
    <location>
        <begin position="78"/>
        <end position="93"/>
    </location>
</feature>
<evidence type="ECO:0000313" key="3">
    <source>
        <dbReference type="Proteomes" id="UP001313282"/>
    </source>
</evidence>
<name>A0AAN8MPI2_9PEZI</name>
<keyword evidence="3" id="KW-1185">Reference proteome</keyword>
<organism evidence="2 3">
    <name type="scientific">Orbilia javanica</name>
    <dbReference type="NCBI Taxonomy" id="47235"/>
    <lineage>
        <taxon>Eukaryota</taxon>
        <taxon>Fungi</taxon>
        <taxon>Dikarya</taxon>
        <taxon>Ascomycota</taxon>
        <taxon>Pezizomycotina</taxon>
        <taxon>Orbiliomycetes</taxon>
        <taxon>Orbiliales</taxon>
        <taxon>Orbiliaceae</taxon>
        <taxon>Orbilia</taxon>
    </lineage>
</organism>
<feature type="compositionally biased region" description="Basic and acidic residues" evidence="1">
    <location>
        <begin position="199"/>
        <end position="216"/>
    </location>
</feature>
<feature type="compositionally biased region" description="Low complexity" evidence="1">
    <location>
        <begin position="310"/>
        <end position="325"/>
    </location>
</feature>
<feature type="compositionally biased region" description="Basic residues" evidence="1">
    <location>
        <begin position="638"/>
        <end position="651"/>
    </location>
</feature>
<dbReference type="AlphaFoldDB" id="A0AAN8MPI2"/>
<dbReference type="Proteomes" id="UP001313282">
    <property type="component" value="Unassembled WGS sequence"/>
</dbReference>
<proteinExistence type="predicted"/>
<feature type="region of interest" description="Disordered" evidence="1">
    <location>
        <begin position="1"/>
        <end position="101"/>
    </location>
</feature>
<feature type="compositionally biased region" description="Basic and acidic residues" evidence="1">
    <location>
        <begin position="1114"/>
        <end position="1123"/>
    </location>
</feature>
<feature type="region of interest" description="Disordered" evidence="1">
    <location>
        <begin position="580"/>
        <end position="616"/>
    </location>
</feature>
<feature type="compositionally biased region" description="Basic residues" evidence="1">
    <location>
        <begin position="1"/>
        <end position="15"/>
    </location>
</feature>
<feature type="compositionally biased region" description="Low complexity" evidence="1">
    <location>
        <begin position="808"/>
        <end position="820"/>
    </location>
</feature>
<dbReference type="EMBL" id="JAVHNR010000011">
    <property type="protein sequence ID" value="KAK6330630.1"/>
    <property type="molecule type" value="Genomic_DNA"/>
</dbReference>
<feature type="region of interest" description="Disordered" evidence="1">
    <location>
        <begin position="199"/>
        <end position="225"/>
    </location>
</feature>
<accession>A0AAN8MPI2</accession>
<feature type="region of interest" description="Disordered" evidence="1">
    <location>
        <begin position="310"/>
        <end position="334"/>
    </location>
</feature>
<gene>
    <name evidence="2" type="ORF">TWF718_002827</name>
</gene>